<proteinExistence type="predicted"/>
<protein>
    <submittedName>
        <fullName evidence="2">DUF5753 domain-containing protein</fullName>
    </submittedName>
</protein>
<evidence type="ECO:0000259" key="1">
    <source>
        <dbReference type="Pfam" id="PF19054"/>
    </source>
</evidence>
<feature type="non-terminal residue" evidence="2">
    <location>
        <position position="1"/>
    </location>
</feature>
<dbReference type="EMBL" id="JBHTIR010001626">
    <property type="protein sequence ID" value="MFD0852780.1"/>
    <property type="molecule type" value="Genomic_DNA"/>
</dbReference>
<dbReference type="InterPro" id="IPR043917">
    <property type="entry name" value="DUF5753"/>
</dbReference>
<gene>
    <name evidence="2" type="ORF">ACFQ07_11120</name>
</gene>
<organism evidence="2 3">
    <name type="scientific">Actinomadura adrarensis</name>
    <dbReference type="NCBI Taxonomy" id="1819600"/>
    <lineage>
        <taxon>Bacteria</taxon>
        <taxon>Bacillati</taxon>
        <taxon>Actinomycetota</taxon>
        <taxon>Actinomycetes</taxon>
        <taxon>Streptosporangiales</taxon>
        <taxon>Thermomonosporaceae</taxon>
        <taxon>Actinomadura</taxon>
    </lineage>
</organism>
<dbReference type="Proteomes" id="UP001597083">
    <property type="component" value="Unassembled WGS sequence"/>
</dbReference>
<reference evidence="3" key="1">
    <citation type="journal article" date="2019" name="Int. J. Syst. Evol. Microbiol.">
        <title>The Global Catalogue of Microorganisms (GCM) 10K type strain sequencing project: providing services to taxonomists for standard genome sequencing and annotation.</title>
        <authorList>
            <consortium name="The Broad Institute Genomics Platform"/>
            <consortium name="The Broad Institute Genome Sequencing Center for Infectious Disease"/>
            <person name="Wu L."/>
            <person name="Ma J."/>
        </authorList>
    </citation>
    <scope>NUCLEOTIDE SEQUENCE [LARGE SCALE GENOMIC DNA]</scope>
    <source>
        <strain evidence="3">JCM 31696</strain>
    </source>
</reference>
<sequence length="161" mass="17937">DYARAVIRAQSPHLTDGEVDERVQLRMERQERFLRDHDPLRLWAIMGEGALHRLVGSPAVMADQMEHLHRAAQLDTVDVQVLPFGAGAPASGTPFVELTFADPLDPEVIYLETAAGDLWIEGAQVAAFQVRFEDLISRALSAPATLRMLLERAEHFRKADA</sequence>
<evidence type="ECO:0000313" key="3">
    <source>
        <dbReference type="Proteomes" id="UP001597083"/>
    </source>
</evidence>
<keyword evidence="3" id="KW-1185">Reference proteome</keyword>
<dbReference type="Pfam" id="PF19054">
    <property type="entry name" value="DUF5753"/>
    <property type="match status" value="1"/>
</dbReference>
<comment type="caution">
    <text evidence="2">The sequence shown here is derived from an EMBL/GenBank/DDBJ whole genome shotgun (WGS) entry which is preliminary data.</text>
</comment>
<accession>A0ABW3CFS0</accession>
<evidence type="ECO:0000313" key="2">
    <source>
        <dbReference type="EMBL" id="MFD0852780.1"/>
    </source>
</evidence>
<name>A0ABW3CFS0_9ACTN</name>
<feature type="domain" description="DUF5753" evidence="1">
    <location>
        <begin position="1"/>
        <end position="150"/>
    </location>
</feature>